<dbReference type="EMBL" id="LAZR01000862">
    <property type="protein sequence ID" value="KKN56017.1"/>
    <property type="molecule type" value="Genomic_DNA"/>
</dbReference>
<accession>A0A0F9S180</accession>
<dbReference type="AlphaFoldDB" id="A0A0F9S180"/>
<sequence>MSCCGGNSGSVNVNMYREKTIKTSKFGKSGQKEESKMVSKQLREK</sequence>
<reference evidence="2" key="1">
    <citation type="journal article" date="2015" name="Nature">
        <title>Complex archaea that bridge the gap between prokaryotes and eukaryotes.</title>
        <authorList>
            <person name="Spang A."/>
            <person name="Saw J.H."/>
            <person name="Jorgensen S.L."/>
            <person name="Zaremba-Niedzwiedzka K."/>
            <person name="Martijn J."/>
            <person name="Lind A.E."/>
            <person name="van Eijk R."/>
            <person name="Schleper C."/>
            <person name="Guy L."/>
            <person name="Ettema T.J."/>
        </authorList>
    </citation>
    <scope>NUCLEOTIDE SEQUENCE</scope>
</reference>
<feature type="compositionally biased region" description="Basic and acidic residues" evidence="1">
    <location>
        <begin position="30"/>
        <end position="45"/>
    </location>
</feature>
<feature type="region of interest" description="Disordered" evidence="1">
    <location>
        <begin position="21"/>
        <end position="45"/>
    </location>
</feature>
<proteinExistence type="predicted"/>
<protein>
    <submittedName>
        <fullName evidence="2">Uncharacterized protein</fullName>
    </submittedName>
</protein>
<organism evidence="2">
    <name type="scientific">marine sediment metagenome</name>
    <dbReference type="NCBI Taxonomy" id="412755"/>
    <lineage>
        <taxon>unclassified sequences</taxon>
        <taxon>metagenomes</taxon>
        <taxon>ecological metagenomes</taxon>
    </lineage>
</organism>
<name>A0A0F9S180_9ZZZZ</name>
<gene>
    <name evidence="2" type="ORF">LCGC14_0576560</name>
</gene>
<evidence type="ECO:0000313" key="2">
    <source>
        <dbReference type="EMBL" id="KKN56017.1"/>
    </source>
</evidence>
<evidence type="ECO:0000256" key="1">
    <source>
        <dbReference type="SAM" id="MobiDB-lite"/>
    </source>
</evidence>
<comment type="caution">
    <text evidence="2">The sequence shown here is derived from an EMBL/GenBank/DDBJ whole genome shotgun (WGS) entry which is preliminary data.</text>
</comment>